<comment type="caution">
    <text evidence="7">The sequence shown here is derived from an EMBL/GenBank/DDBJ whole genome shotgun (WGS) entry which is preliminary data.</text>
</comment>
<dbReference type="PANTHER" id="PTHR21368">
    <property type="entry name" value="50S RIBOSOMAL PROTEIN L9"/>
    <property type="match status" value="1"/>
</dbReference>
<dbReference type="InterPro" id="IPR009027">
    <property type="entry name" value="Ribosomal_bL9/RNase_H1_N"/>
</dbReference>
<evidence type="ECO:0000313" key="7">
    <source>
        <dbReference type="EMBL" id="KAB1280705.1"/>
    </source>
</evidence>
<name>A0A5N4EBG5_CAMDR</name>
<evidence type="ECO:0000259" key="6">
    <source>
        <dbReference type="Pfam" id="PF01281"/>
    </source>
</evidence>
<dbReference type="InterPro" id="IPR036935">
    <property type="entry name" value="Ribosomal_bL9_N_sf"/>
</dbReference>
<evidence type="ECO:0000256" key="5">
    <source>
        <dbReference type="ARBA" id="ARBA00035381"/>
    </source>
</evidence>
<keyword evidence="2 7" id="KW-0689">Ribosomal protein</keyword>
<sequence length="107" mass="11900">MIISSPEIIFILKVTCKATVASAAGMKQDSLGFEQYRGGGILDSDLRTIQEEPDKPVEELGIRGDLASVKKSEGRNHILLPQRLAVYASPENKKLFEEEKSLRREGR</sequence>
<dbReference type="AlphaFoldDB" id="A0A5N4EBG5"/>
<dbReference type="Pfam" id="PF01281">
    <property type="entry name" value="Ribosomal_L9_N"/>
    <property type="match status" value="1"/>
</dbReference>
<dbReference type="InterPro" id="IPR000244">
    <property type="entry name" value="Ribosomal_bL9"/>
</dbReference>
<dbReference type="SUPFAM" id="SSF55658">
    <property type="entry name" value="L9 N-domain-like"/>
    <property type="match status" value="1"/>
</dbReference>
<feature type="domain" description="Ribosomal protein L9" evidence="6">
    <location>
        <begin position="55"/>
        <end position="95"/>
    </location>
</feature>
<accession>A0A5N4EBG5</accession>
<comment type="similarity">
    <text evidence="1">Belongs to the bacterial ribosomal protein bL9 family.</text>
</comment>
<evidence type="ECO:0000256" key="2">
    <source>
        <dbReference type="ARBA" id="ARBA00022980"/>
    </source>
</evidence>
<dbReference type="GO" id="GO:0003735">
    <property type="term" value="F:structural constituent of ribosome"/>
    <property type="evidence" value="ECO:0007669"/>
    <property type="project" value="InterPro"/>
</dbReference>
<dbReference type="GO" id="GO:0005840">
    <property type="term" value="C:ribosome"/>
    <property type="evidence" value="ECO:0007669"/>
    <property type="project" value="UniProtKB-KW"/>
</dbReference>
<keyword evidence="3" id="KW-0687">Ribonucleoprotein</keyword>
<reference evidence="7 8" key="1">
    <citation type="journal article" date="2019" name="Mol. Ecol. Resour.">
        <title>Improving Illumina assemblies with Hi-C and long reads: an example with the North African dromedary.</title>
        <authorList>
            <person name="Elbers J.P."/>
            <person name="Rogers M.F."/>
            <person name="Perelman P.L."/>
            <person name="Proskuryakova A.A."/>
            <person name="Serdyukova N.A."/>
            <person name="Johnson W.E."/>
            <person name="Horin P."/>
            <person name="Corander J."/>
            <person name="Murphy D."/>
            <person name="Burger P.A."/>
        </authorList>
    </citation>
    <scope>NUCLEOTIDE SEQUENCE [LARGE SCALE GENOMIC DNA]</scope>
    <source>
        <strain evidence="7">Drom800</strain>
        <tissue evidence="7">Blood</tissue>
    </source>
</reference>
<evidence type="ECO:0000256" key="1">
    <source>
        <dbReference type="ARBA" id="ARBA00010605"/>
    </source>
</evidence>
<evidence type="ECO:0000256" key="4">
    <source>
        <dbReference type="ARBA" id="ARBA00035194"/>
    </source>
</evidence>
<dbReference type="EMBL" id="JWIN03000003">
    <property type="protein sequence ID" value="KAB1280705.1"/>
    <property type="molecule type" value="Genomic_DNA"/>
</dbReference>
<gene>
    <name evidence="7" type="ORF">Cadr_000004562</name>
</gene>
<evidence type="ECO:0000256" key="3">
    <source>
        <dbReference type="ARBA" id="ARBA00023274"/>
    </source>
</evidence>
<dbReference type="GO" id="GO:1990904">
    <property type="term" value="C:ribonucleoprotein complex"/>
    <property type="evidence" value="ECO:0007669"/>
    <property type="project" value="UniProtKB-KW"/>
</dbReference>
<dbReference type="Gene3D" id="3.40.5.10">
    <property type="entry name" value="Ribosomal protein L9, N-terminal domain"/>
    <property type="match status" value="1"/>
</dbReference>
<protein>
    <recommendedName>
        <fullName evidence="4">Large ribosomal subunit protein bL9m</fullName>
    </recommendedName>
    <alternativeName>
        <fullName evidence="5">39S ribosomal protein L9, mitochondrial</fullName>
    </alternativeName>
</protein>
<dbReference type="Proteomes" id="UP000299084">
    <property type="component" value="Unassembled WGS sequence"/>
</dbReference>
<organism evidence="7 8">
    <name type="scientific">Camelus dromedarius</name>
    <name type="common">Dromedary</name>
    <name type="synonym">Arabian camel</name>
    <dbReference type="NCBI Taxonomy" id="9838"/>
    <lineage>
        <taxon>Eukaryota</taxon>
        <taxon>Metazoa</taxon>
        <taxon>Chordata</taxon>
        <taxon>Craniata</taxon>
        <taxon>Vertebrata</taxon>
        <taxon>Euteleostomi</taxon>
        <taxon>Mammalia</taxon>
        <taxon>Eutheria</taxon>
        <taxon>Laurasiatheria</taxon>
        <taxon>Artiodactyla</taxon>
        <taxon>Tylopoda</taxon>
        <taxon>Camelidae</taxon>
        <taxon>Camelus</taxon>
    </lineage>
</organism>
<evidence type="ECO:0000313" key="8">
    <source>
        <dbReference type="Proteomes" id="UP000299084"/>
    </source>
</evidence>
<proteinExistence type="inferred from homology"/>
<dbReference type="GO" id="GO:0006412">
    <property type="term" value="P:translation"/>
    <property type="evidence" value="ECO:0007669"/>
    <property type="project" value="InterPro"/>
</dbReference>
<keyword evidence="8" id="KW-1185">Reference proteome</keyword>
<dbReference type="InterPro" id="IPR020070">
    <property type="entry name" value="Ribosomal_bL9_N"/>
</dbReference>